<sequence length="195" mass="21806">MRKVTLLFGLSVCLLSVSCQDQPVPRAARSTHQAFDLVGFLDQEAKSLEQAHAQVKKTVLEDGQVMETKTMQDIEWAQELGTFSEADLNKPALLGLFDVQKTTNAQGQQVYQFTAKEDTDAMVQKATYTLDGQGRLVQLEATLLQKNFLFTTHKQLTLHAQPGTHPQLQSYSLDESQTLLFSNTERYGVKGEVVR</sequence>
<dbReference type="PROSITE" id="PS51257">
    <property type="entry name" value="PROKAR_LIPOPROTEIN"/>
    <property type="match status" value="1"/>
</dbReference>
<dbReference type="RefSeq" id="WP_160692094.1">
    <property type="nucleotide sequence ID" value="NZ_CP047897.1"/>
</dbReference>
<accession>A0A6P1NWK3</accession>
<keyword evidence="2" id="KW-1185">Reference proteome</keyword>
<dbReference type="EMBL" id="CP047897">
    <property type="protein sequence ID" value="QHL88077.1"/>
    <property type="molecule type" value="Genomic_DNA"/>
</dbReference>
<evidence type="ECO:0000313" key="1">
    <source>
        <dbReference type="EMBL" id="QHL88077.1"/>
    </source>
</evidence>
<gene>
    <name evidence="1" type="ORF">GU926_11800</name>
</gene>
<evidence type="ECO:0000313" key="2">
    <source>
        <dbReference type="Proteomes" id="UP000464214"/>
    </source>
</evidence>
<organism evidence="1 2">
    <name type="scientific">Nibribacter ruber</name>
    <dbReference type="NCBI Taxonomy" id="2698458"/>
    <lineage>
        <taxon>Bacteria</taxon>
        <taxon>Pseudomonadati</taxon>
        <taxon>Bacteroidota</taxon>
        <taxon>Cytophagia</taxon>
        <taxon>Cytophagales</taxon>
        <taxon>Hymenobacteraceae</taxon>
        <taxon>Nibribacter</taxon>
    </lineage>
</organism>
<reference evidence="1 2" key="1">
    <citation type="submission" date="2020-01" db="EMBL/GenBank/DDBJ databases">
        <authorList>
            <person name="Kim M."/>
        </authorList>
    </citation>
    <scope>NUCLEOTIDE SEQUENCE [LARGE SCALE GENOMIC DNA]</scope>
    <source>
        <strain evidence="1 2">BT10</strain>
    </source>
</reference>
<dbReference type="Proteomes" id="UP000464214">
    <property type="component" value="Chromosome"/>
</dbReference>
<proteinExistence type="predicted"/>
<protein>
    <submittedName>
        <fullName evidence="1">Uncharacterized protein</fullName>
    </submittedName>
</protein>
<dbReference type="KEGG" id="nib:GU926_11800"/>
<name>A0A6P1NWK3_9BACT</name>
<dbReference type="AlphaFoldDB" id="A0A6P1NWK3"/>